<dbReference type="GO" id="GO:0005886">
    <property type="term" value="C:plasma membrane"/>
    <property type="evidence" value="ECO:0007669"/>
    <property type="project" value="UniProtKB-SubCell"/>
</dbReference>
<dbReference type="AlphaFoldDB" id="A0A558BIH4"/>
<keyword evidence="5 6" id="KW-0472">Membrane</keyword>
<keyword evidence="3 6" id="KW-0812">Transmembrane</keyword>
<name>A0A558BIH4_9GAMM</name>
<dbReference type="PANTHER" id="PTHR30485">
    <property type="entry name" value="NI/FE-HYDROGENASE 1 B-TYPE CYTOCHROME SUBUNIT"/>
    <property type="match status" value="1"/>
</dbReference>
<feature type="transmembrane region" description="Helical" evidence="6">
    <location>
        <begin position="13"/>
        <end position="29"/>
    </location>
</feature>
<gene>
    <name evidence="8" type="ORF">FHK81_01060</name>
</gene>
<feature type="transmembrane region" description="Helical" evidence="6">
    <location>
        <begin position="90"/>
        <end position="112"/>
    </location>
</feature>
<feature type="transmembrane region" description="Helical" evidence="6">
    <location>
        <begin position="143"/>
        <end position="162"/>
    </location>
</feature>
<dbReference type="Gene3D" id="1.20.950.20">
    <property type="entry name" value="Transmembrane di-heme cytochromes, Chain C"/>
    <property type="match status" value="1"/>
</dbReference>
<evidence type="ECO:0000313" key="8">
    <source>
        <dbReference type="EMBL" id="TVT36285.1"/>
    </source>
</evidence>
<dbReference type="InterPro" id="IPR016174">
    <property type="entry name" value="Di-haem_cyt_TM"/>
</dbReference>
<dbReference type="Proteomes" id="UP000319142">
    <property type="component" value="Unassembled WGS sequence"/>
</dbReference>
<dbReference type="GO" id="GO:0022904">
    <property type="term" value="P:respiratory electron transport chain"/>
    <property type="evidence" value="ECO:0007669"/>
    <property type="project" value="InterPro"/>
</dbReference>
<keyword evidence="4 6" id="KW-1133">Transmembrane helix</keyword>
<dbReference type="PANTHER" id="PTHR30485:SF2">
    <property type="entry name" value="BLL0597 PROTEIN"/>
    <property type="match status" value="1"/>
</dbReference>
<evidence type="ECO:0000256" key="6">
    <source>
        <dbReference type="SAM" id="Phobius"/>
    </source>
</evidence>
<organism evidence="8 9">
    <name type="scientific">Marinobacter vinifirmus</name>
    <dbReference type="NCBI Taxonomy" id="355591"/>
    <lineage>
        <taxon>Bacteria</taxon>
        <taxon>Pseudomonadati</taxon>
        <taxon>Pseudomonadota</taxon>
        <taxon>Gammaproteobacteria</taxon>
        <taxon>Pseudomonadales</taxon>
        <taxon>Marinobacteraceae</taxon>
        <taxon>Marinobacter</taxon>
    </lineage>
</organism>
<feature type="transmembrane region" description="Helical" evidence="6">
    <location>
        <begin position="190"/>
        <end position="213"/>
    </location>
</feature>
<accession>A0A558BIH4</accession>
<dbReference type="EMBL" id="VMRX01000001">
    <property type="protein sequence ID" value="TVT36285.1"/>
    <property type="molecule type" value="Genomic_DNA"/>
</dbReference>
<dbReference type="Pfam" id="PF01292">
    <property type="entry name" value="Ni_hydr_CYTB"/>
    <property type="match status" value="1"/>
</dbReference>
<dbReference type="RefSeq" id="WP_022990613.1">
    <property type="nucleotide sequence ID" value="NZ_VMRX01000001.1"/>
</dbReference>
<evidence type="ECO:0000313" key="9">
    <source>
        <dbReference type="Proteomes" id="UP000319142"/>
    </source>
</evidence>
<evidence type="ECO:0000259" key="7">
    <source>
        <dbReference type="Pfam" id="PF01292"/>
    </source>
</evidence>
<dbReference type="InterPro" id="IPR051542">
    <property type="entry name" value="Hydrogenase_cytochrome"/>
</dbReference>
<feature type="domain" description="Cytochrome b561 bacterial/Ni-hydrogenase" evidence="7">
    <location>
        <begin position="7"/>
        <end position="174"/>
    </location>
</feature>
<dbReference type="SUPFAM" id="SSF81342">
    <property type="entry name" value="Transmembrane di-heme cytochromes"/>
    <property type="match status" value="1"/>
</dbReference>
<evidence type="ECO:0000256" key="3">
    <source>
        <dbReference type="ARBA" id="ARBA00022692"/>
    </source>
</evidence>
<reference evidence="8 9" key="1">
    <citation type="submission" date="2019-07" db="EMBL/GenBank/DDBJ databases">
        <title>The pathways for chlorine oxyanion respiration interact through the shared metabolite chlorate.</title>
        <authorList>
            <person name="Barnum T.P."/>
            <person name="Cheng Y."/>
            <person name="Hill K.A."/>
            <person name="Lucas L.N."/>
            <person name="Carlson H.K."/>
            <person name="Coates J.D."/>
        </authorList>
    </citation>
    <scope>NUCLEOTIDE SEQUENCE [LARGE SCALE GENOMIC DNA]</scope>
    <source>
        <strain evidence="8">UCB</strain>
    </source>
</reference>
<dbReference type="GO" id="GO:0009055">
    <property type="term" value="F:electron transfer activity"/>
    <property type="evidence" value="ECO:0007669"/>
    <property type="project" value="InterPro"/>
</dbReference>
<evidence type="ECO:0000256" key="1">
    <source>
        <dbReference type="ARBA" id="ARBA00004651"/>
    </source>
</evidence>
<proteinExistence type="predicted"/>
<evidence type="ECO:0000256" key="4">
    <source>
        <dbReference type="ARBA" id="ARBA00022989"/>
    </source>
</evidence>
<evidence type="ECO:0000256" key="5">
    <source>
        <dbReference type="ARBA" id="ARBA00023136"/>
    </source>
</evidence>
<dbReference type="InterPro" id="IPR011577">
    <property type="entry name" value="Cyt_b561_bac/Ni-Hgenase"/>
</dbReference>
<comment type="caution">
    <text evidence="8">The sequence shown here is derived from an EMBL/GenBank/DDBJ whole genome shotgun (WGS) entry which is preliminary data.</text>
</comment>
<dbReference type="GO" id="GO:0020037">
    <property type="term" value="F:heme binding"/>
    <property type="evidence" value="ECO:0007669"/>
    <property type="project" value="TreeGrafter"/>
</dbReference>
<comment type="subcellular location">
    <subcellularLocation>
        <location evidence="1">Cell membrane</location>
        <topology evidence="1">Multi-pass membrane protein</topology>
    </subcellularLocation>
</comment>
<keyword evidence="2" id="KW-1003">Cell membrane</keyword>
<sequence>MTTIRLWDLPTRLFHWLLVLAAVGAVISIKSGAIDWHERFGLAVVGLLSFRIIWGFTGSTYARFASFVRGPGAIIDYVRGRWQGVGHNPLGALSVLALIGLFGFQAASGLFANDEIAFNGPLTPLVSSAWSDTLSSWHRLTEWFLYGLVILHVAAVVLYSKVKKDNLLKPMITGKKPVEKGLAEDARGGGALAFVISLVLAGIVVVGASGSFVSPPPAPEPAPQNLGW</sequence>
<protein>
    <submittedName>
        <fullName evidence="8">Cytochrome B</fullName>
    </submittedName>
</protein>
<evidence type="ECO:0000256" key="2">
    <source>
        <dbReference type="ARBA" id="ARBA00022475"/>
    </source>
</evidence>
<feature type="transmembrane region" description="Helical" evidence="6">
    <location>
        <begin position="36"/>
        <end position="54"/>
    </location>
</feature>